<dbReference type="AlphaFoldDB" id="A0A8D8S9T6"/>
<keyword evidence="1" id="KW-0812">Transmembrane</keyword>
<dbReference type="EMBL" id="HBUF01207606">
    <property type="protein sequence ID" value="CAG6664380.1"/>
    <property type="molecule type" value="Transcribed_RNA"/>
</dbReference>
<evidence type="ECO:0000313" key="2">
    <source>
        <dbReference type="EMBL" id="CAG6664380.1"/>
    </source>
</evidence>
<keyword evidence="1" id="KW-1133">Transmembrane helix</keyword>
<evidence type="ECO:0000256" key="1">
    <source>
        <dbReference type="SAM" id="Phobius"/>
    </source>
</evidence>
<sequence length="234" mass="25023">MPCPTPDATFEPAPVLGRILNSTRAPSGNTAVIVFDRYSKLATASSYLATVWDVVSCRSSSLEMNSLSSAAGFLVLTITLLISSSLLNMPDVSSSFSGSESGWAGFRERVAFFLAAAPLAVPALRLAPPLRLLVRDLLLLCDLALLFMLKSSSLSSSSSSSKLLSSVIILLSSESSFLLPVFPFFFSVTFTILLLSVEAFLLFSNLFTTPAEKLNMDGTAVCFKVICLPPCLLE</sequence>
<reference evidence="2" key="1">
    <citation type="submission" date="2021-05" db="EMBL/GenBank/DDBJ databases">
        <authorList>
            <person name="Alioto T."/>
            <person name="Alioto T."/>
            <person name="Gomez Garrido J."/>
        </authorList>
    </citation>
    <scope>NUCLEOTIDE SEQUENCE</scope>
</reference>
<organism evidence="2">
    <name type="scientific">Cacopsylla melanoneura</name>
    <dbReference type="NCBI Taxonomy" id="428564"/>
    <lineage>
        <taxon>Eukaryota</taxon>
        <taxon>Metazoa</taxon>
        <taxon>Ecdysozoa</taxon>
        <taxon>Arthropoda</taxon>
        <taxon>Hexapoda</taxon>
        <taxon>Insecta</taxon>
        <taxon>Pterygota</taxon>
        <taxon>Neoptera</taxon>
        <taxon>Paraneoptera</taxon>
        <taxon>Hemiptera</taxon>
        <taxon>Sternorrhyncha</taxon>
        <taxon>Psylloidea</taxon>
        <taxon>Psyllidae</taxon>
        <taxon>Psyllinae</taxon>
        <taxon>Cacopsylla</taxon>
    </lineage>
</organism>
<proteinExistence type="predicted"/>
<accession>A0A8D8S9T6</accession>
<feature type="transmembrane region" description="Helical" evidence="1">
    <location>
        <begin position="188"/>
        <end position="207"/>
    </location>
</feature>
<dbReference type="EMBL" id="HBUF01207608">
    <property type="protein sequence ID" value="CAG6664397.1"/>
    <property type="molecule type" value="Transcribed_RNA"/>
</dbReference>
<feature type="transmembrane region" description="Helical" evidence="1">
    <location>
        <begin position="70"/>
        <end position="89"/>
    </location>
</feature>
<name>A0A8D8S9T6_9HEMI</name>
<keyword evidence="1" id="KW-0472">Membrane</keyword>
<protein>
    <submittedName>
        <fullName evidence="2">Uncharacterized protein</fullName>
    </submittedName>
</protein>